<evidence type="ECO:0000313" key="2">
    <source>
        <dbReference type="Proteomes" id="UP001249020"/>
    </source>
</evidence>
<reference evidence="1 2" key="1">
    <citation type="submission" date="2023-09" db="EMBL/GenBank/DDBJ databases">
        <authorList>
            <person name="Rey-Velasco X."/>
        </authorList>
    </citation>
    <scope>NUCLEOTIDE SEQUENCE [LARGE SCALE GENOMIC DNA]</scope>
    <source>
        <strain evidence="1 2">W409</strain>
    </source>
</reference>
<dbReference type="AlphaFoldDB" id="A0AAW8R477"/>
<dbReference type="Proteomes" id="UP001249020">
    <property type="component" value="Unassembled WGS sequence"/>
</dbReference>
<proteinExistence type="predicted"/>
<protein>
    <recommendedName>
        <fullName evidence="3">SPOR domain-containing protein</fullName>
    </recommendedName>
</protein>
<accession>A0AAW8R477</accession>
<dbReference type="EMBL" id="JAVRIE010000003">
    <property type="protein sequence ID" value="MDT0582880.1"/>
    <property type="molecule type" value="Genomic_DNA"/>
</dbReference>
<sequence length="985" mass="110388">MIKLNLITSALLFTLVSVSGDVYGQQTYDAEGNLIGSSTKEVALATLSERFEIGEELIVTIRVGSLNYGEVFAVVTGQGLFVNPEEVINVMNFPITRVNSEQRLELKGWYISENRTFDLILYNEVQGSNAGELVRSENKTYISSQNVQSFNNEVLMDFDLVASWFGLSLTFESESLSVNAKASIPLPAQEKLKREETNVNSREHLTIKYPNFDFGYFERSHQMFDANLTSIYRDDDFNSFYSVVGIQDIAGFSTRFFVRGDDTDIFQSANVNFKQQSLNEDLLGPLNASTFQFGDVRPTRVSGVTGSESIGVNISNQKLGQPFDFEFTNITGIIQDGWDVELYQNGVLTRKELNTSGGQYEFLDIPLFANLNTFDVVKYGPQGQIQRERYERNLDADIFNPKLRYNVSLTQANTTLLNDSSSTGEEQDLFLSGAYSYSFLGWLSTRFSHNINLSDSSGLYSIGATARISPRVLSSVALSTSGSDTHTVSASLQSRLFDQFLNVSASSAFGDGESQTDNLALRMSGNLYTGDLFRVSYANIVSGSWLQNNDSSLNLNNTLTLSSRYGFLSHDFGYQETKVGDERNTSKQGGVTFSTTTGNVFTRLNARYSIDEVTGLDWKSAEASINYEFYNNLSTRFKVNREFETGLNAYQWSLQWQQPTYAIFSSLSHNSNDDMAISLNARFSMSEAPFGRGYVASSLPLTSNGLVAVRLYEDVNQNFVFDSEDKVLPRVKVAADQLSRFAESDEFGIAILDGVPSFRKTDLSVDLESLEDPYLLQSTENTSLTPREGLLTLINYPFVQGIEFEGELKVYDGAGDAKALRNAPIDIFRSNGEFVKTIKSEYDGYFYSDVLFPDTYSLRVSTEFLDENELTADYSFRVDARKAGSFIPDVQLNMRKLPYKTQYQAFIGEFSIKNAAKAYLKIVQQKFKQQNIRFTLHEAKNEGKYVIGVGIFDSAERASSFCEQQRVILPTCSVRKDRFKVGNNI</sequence>
<gene>
    <name evidence="1" type="ORF">RM544_10035</name>
</gene>
<evidence type="ECO:0000313" key="1">
    <source>
        <dbReference type="EMBL" id="MDT0582880.1"/>
    </source>
</evidence>
<evidence type="ECO:0008006" key="3">
    <source>
        <dbReference type="Google" id="ProtNLM"/>
    </source>
</evidence>
<organism evidence="1 2">
    <name type="scientific">Brumicola blandensis</name>
    <dbReference type="NCBI Taxonomy" id="3075611"/>
    <lineage>
        <taxon>Bacteria</taxon>
        <taxon>Pseudomonadati</taxon>
        <taxon>Pseudomonadota</taxon>
        <taxon>Gammaproteobacteria</taxon>
        <taxon>Alteromonadales</taxon>
        <taxon>Alteromonadaceae</taxon>
        <taxon>Brumicola</taxon>
    </lineage>
</organism>
<keyword evidence="2" id="KW-1185">Reference proteome</keyword>
<name>A0AAW8R477_9ALTE</name>
<dbReference type="RefSeq" id="WP_311361650.1">
    <property type="nucleotide sequence ID" value="NZ_JAVRIE010000003.1"/>
</dbReference>
<comment type="caution">
    <text evidence="1">The sequence shown here is derived from an EMBL/GenBank/DDBJ whole genome shotgun (WGS) entry which is preliminary data.</text>
</comment>